<feature type="compositionally biased region" description="Polar residues" evidence="2">
    <location>
        <begin position="110"/>
        <end position="119"/>
    </location>
</feature>
<dbReference type="InterPro" id="IPR002110">
    <property type="entry name" value="Ankyrin_rpt"/>
</dbReference>
<evidence type="ECO:0000256" key="2">
    <source>
        <dbReference type="SAM" id="MobiDB-lite"/>
    </source>
</evidence>
<dbReference type="Proteomes" id="UP001530293">
    <property type="component" value="Unassembled WGS sequence"/>
</dbReference>
<protein>
    <submittedName>
        <fullName evidence="3">Uncharacterized protein</fullName>
    </submittedName>
</protein>
<dbReference type="Gene3D" id="3.40.50.150">
    <property type="entry name" value="Vaccinia Virus protein VP39"/>
    <property type="match status" value="1"/>
</dbReference>
<dbReference type="PANTHER" id="PTHR14614:SF165">
    <property type="entry name" value="FAM86 N-TERMINAL DOMAIN-CONTAINING PROTEIN"/>
    <property type="match status" value="1"/>
</dbReference>
<sequence>MAHQQSTQSTSIAPPDQQQQQAPKLAIDPPLECPQSDFDALLEDAAGLSNYEEASAELLDCARYGEVDACRAILDVWSNKSNTNTTATSSNDDDSGSKTQDSAERKGNEQETSIVNAKDSSLTTPLHKACANGHASTVQLLLSRGALHVANDSGNTPLHWAASAGHADCVKLLLDHYDAMNRLQKSKSTDGTSLQSALDVLQKNSFGRGALTEGFASGDTKTVEHLLNHDSAEEEKLIGGLVKKDVDDAESKSILGGRSENVEEKEKGIIHEFDLLKGDAEHEISDVKRPSVFIRELPIAHADNPFGQAPTEDTTGLGIWCASLVMSRWLASRSMVERMENKTILELGAGCGIPSLTAAVYGSPKSVWITDLNPETIDNIRYNIELNGSATNKEIIASSIDWGDESTYPPMKIDYVICSDCIYQKDIVTLLKKVVTGLLDPNNGVFLYVAPEGGRDGLPEFIASMKTGGFECVREEIAPDHFRGNPLKSDDEDDCFLHFHELASTVYILYEFRRR</sequence>
<dbReference type="InterPro" id="IPR019410">
    <property type="entry name" value="Methyltransf_16"/>
</dbReference>
<dbReference type="Pfam" id="PF12796">
    <property type="entry name" value="Ank_2"/>
    <property type="match status" value="1"/>
</dbReference>
<dbReference type="PANTHER" id="PTHR14614">
    <property type="entry name" value="HEPATOCELLULAR CARCINOMA-ASSOCIATED ANTIGEN"/>
    <property type="match status" value="1"/>
</dbReference>
<dbReference type="CDD" id="cd02440">
    <property type="entry name" value="AdoMet_MTases"/>
    <property type="match status" value="1"/>
</dbReference>
<feature type="region of interest" description="Disordered" evidence="2">
    <location>
        <begin position="1"/>
        <end position="38"/>
    </location>
</feature>
<feature type="region of interest" description="Disordered" evidence="2">
    <location>
        <begin position="81"/>
        <end position="119"/>
    </location>
</feature>
<dbReference type="SUPFAM" id="SSF53335">
    <property type="entry name" value="S-adenosyl-L-methionine-dependent methyltransferases"/>
    <property type="match status" value="1"/>
</dbReference>
<evidence type="ECO:0000256" key="1">
    <source>
        <dbReference type="PROSITE-ProRule" id="PRU00023"/>
    </source>
</evidence>
<dbReference type="Pfam" id="PF10294">
    <property type="entry name" value="Methyltransf_16"/>
    <property type="match status" value="1"/>
</dbReference>
<feature type="repeat" description="ANK" evidence="1">
    <location>
        <begin position="153"/>
        <end position="185"/>
    </location>
</feature>
<keyword evidence="4" id="KW-1185">Reference proteome</keyword>
<comment type="caution">
    <text evidence="3">The sequence shown here is derived from an EMBL/GenBank/DDBJ whole genome shotgun (WGS) entry which is preliminary data.</text>
</comment>
<organism evidence="3 4">
    <name type="scientific">Discostella pseudostelligera</name>
    <dbReference type="NCBI Taxonomy" id="259834"/>
    <lineage>
        <taxon>Eukaryota</taxon>
        <taxon>Sar</taxon>
        <taxon>Stramenopiles</taxon>
        <taxon>Ochrophyta</taxon>
        <taxon>Bacillariophyta</taxon>
        <taxon>Coscinodiscophyceae</taxon>
        <taxon>Thalassiosirophycidae</taxon>
        <taxon>Stephanodiscales</taxon>
        <taxon>Stephanodiscaceae</taxon>
        <taxon>Discostella</taxon>
    </lineage>
</organism>
<feature type="repeat" description="ANK" evidence="1">
    <location>
        <begin position="121"/>
        <end position="153"/>
    </location>
</feature>
<reference evidence="3 4" key="1">
    <citation type="submission" date="2024-10" db="EMBL/GenBank/DDBJ databases">
        <title>Updated reference genomes for cyclostephanoid diatoms.</title>
        <authorList>
            <person name="Roberts W.R."/>
            <person name="Alverson A.J."/>
        </authorList>
    </citation>
    <scope>NUCLEOTIDE SEQUENCE [LARGE SCALE GENOMIC DNA]</scope>
    <source>
        <strain evidence="3 4">AJA232-27</strain>
    </source>
</reference>
<evidence type="ECO:0000313" key="4">
    <source>
        <dbReference type="Proteomes" id="UP001530293"/>
    </source>
</evidence>
<dbReference type="EMBL" id="JALLBG020000009">
    <property type="protein sequence ID" value="KAL3772536.1"/>
    <property type="molecule type" value="Genomic_DNA"/>
</dbReference>
<keyword evidence="1" id="KW-0040">ANK repeat</keyword>
<feature type="compositionally biased region" description="Low complexity" evidence="2">
    <location>
        <begin position="81"/>
        <end position="90"/>
    </location>
</feature>
<dbReference type="Gene3D" id="1.25.40.20">
    <property type="entry name" value="Ankyrin repeat-containing domain"/>
    <property type="match status" value="1"/>
</dbReference>
<dbReference type="AlphaFoldDB" id="A0ABD3NDU9"/>
<proteinExistence type="predicted"/>
<gene>
    <name evidence="3" type="ORF">ACHAWU_006734</name>
</gene>
<dbReference type="PROSITE" id="PS50088">
    <property type="entry name" value="ANK_REPEAT"/>
    <property type="match status" value="2"/>
</dbReference>
<dbReference type="SMART" id="SM00248">
    <property type="entry name" value="ANK"/>
    <property type="match status" value="3"/>
</dbReference>
<name>A0ABD3NDU9_9STRA</name>
<accession>A0ABD3NDU9</accession>
<evidence type="ECO:0000313" key="3">
    <source>
        <dbReference type="EMBL" id="KAL3772536.1"/>
    </source>
</evidence>
<dbReference type="PROSITE" id="PS50297">
    <property type="entry name" value="ANK_REP_REGION"/>
    <property type="match status" value="2"/>
</dbReference>
<dbReference type="SUPFAM" id="SSF48403">
    <property type="entry name" value="Ankyrin repeat"/>
    <property type="match status" value="1"/>
</dbReference>
<dbReference type="InterPro" id="IPR036770">
    <property type="entry name" value="Ankyrin_rpt-contain_sf"/>
</dbReference>
<feature type="compositionally biased region" description="Polar residues" evidence="2">
    <location>
        <begin position="1"/>
        <end position="12"/>
    </location>
</feature>
<dbReference type="InterPro" id="IPR029063">
    <property type="entry name" value="SAM-dependent_MTases_sf"/>
</dbReference>